<dbReference type="AlphaFoldDB" id="A0A511AGY4"/>
<evidence type="ECO:0000256" key="2">
    <source>
        <dbReference type="ARBA" id="ARBA00022475"/>
    </source>
</evidence>
<feature type="transmembrane region" description="Helical" evidence="6">
    <location>
        <begin position="226"/>
        <end position="247"/>
    </location>
</feature>
<feature type="transmembrane region" description="Helical" evidence="6">
    <location>
        <begin position="43"/>
        <end position="65"/>
    </location>
</feature>
<gene>
    <name evidence="7" type="ORF">MAE01_24280</name>
</gene>
<name>A0A511AGY4_9MICO</name>
<feature type="transmembrane region" description="Helical" evidence="6">
    <location>
        <begin position="103"/>
        <end position="124"/>
    </location>
</feature>
<evidence type="ECO:0000313" key="7">
    <source>
        <dbReference type="EMBL" id="GEK87252.1"/>
    </source>
</evidence>
<sequence>MTAEETAKPHTPMAVEGRSWKFAVRRTLRAFGADQCTDVAASLTFYAVLALVPAAMVSFSALSLLGRGEETGRIVIDVVHAWAPDASTAALQDAVSQIAEARLSGILLVFALALTLWAVARYVAALGRGMNRLYGVAEGRILWRLKVGQLLIALVIIVCTALVAALLTVSGGVAEAVGESLGLGETALFVWRIVRWPLLAAVVVFLLAFLYYFAPNVKPTGFRWMSLGAAVALVVLLLASLGFWLYVSNLADYDRIYGAFAGVIIFGLWLWIANMAILVGAEFDAEVERVRQLQAGIPAETQVQVPLRDARRIAKDVRRDRKEEAQARRIRR</sequence>
<keyword evidence="4 6" id="KW-1133">Transmembrane helix</keyword>
<evidence type="ECO:0000256" key="3">
    <source>
        <dbReference type="ARBA" id="ARBA00022692"/>
    </source>
</evidence>
<organism evidence="7 8">
    <name type="scientific">Microbacterium aerolatum</name>
    <dbReference type="NCBI Taxonomy" id="153731"/>
    <lineage>
        <taxon>Bacteria</taxon>
        <taxon>Bacillati</taxon>
        <taxon>Actinomycetota</taxon>
        <taxon>Actinomycetes</taxon>
        <taxon>Micrococcales</taxon>
        <taxon>Microbacteriaceae</taxon>
        <taxon>Microbacterium</taxon>
    </lineage>
</organism>
<evidence type="ECO:0000313" key="8">
    <source>
        <dbReference type="Proteomes" id="UP000321225"/>
    </source>
</evidence>
<comment type="subcellular location">
    <subcellularLocation>
        <location evidence="1">Cell membrane</location>
        <topology evidence="1">Multi-pass membrane protein</topology>
    </subcellularLocation>
</comment>
<evidence type="ECO:0000256" key="1">
    <source>
        <dbReference type="ARBA" id="ARBA00004651"/>
    </source>
</evidence>
<dbReference type="RefSeq" id="WP_147039831.1">
    <property type="nucleotide sequence ID" value="NZ_BJUW01000011.1"/>
</dbReference>
<dbReference type="GO" id="GO:0005886">
    <property type="term" value="C:plasma membrane"/>
    <property type="evidence" value="ECO:0007669"/>
    <property type="project" value="UniProtKB-SubCell"/>
</dbReference>
<evidence type="ECO:0000256" key="4">
    <source>
        <dbReference type="ARBA" id="ARBA00022989"/>
    </source>
</evidence>
<feature type="transmembrane region" description="Helical" evidence="6">
    <location>
        <begin position="193"/>
        <end position="214"/>
    </location>
</feature>
<dbReference type="Proteomes" id="UP000321225">
    <property type="component" value="Unassembled WGS sequence"/>
</dbReference>
<keyword evidence="8" id="KW-1185">Reference proteome</keyword>
<dbReference type="PANTHER" id="PTHR30213">
    <property type="entry name" value="INNER MEMBRANE PROTEIN YHJD"/>
    <property type="match status" value="1"/>
</dbReference>
<dbReference type="PIRSF" id="PIRSF035875">
    <property type="entry name" value="RNase_BN"/>
    <property type="match status" value="1"/>
</dbReference>
<comment type="caution">
    <text evidence="7">The sequence shown here is derived from an EMBL/GenBank/DDBJ whole genome shotgun (WGS) entry which is preliminary data.</text>
</comment>
<keyword evidence="2" id="KW-1003">Cell membrane</keyword>
<evidence type="ECO:0000256" key="5">
    <source>
        <dbReference type="ARBA" id="ARBA00023136"/>
    </source>
</evidence>
<reference evidence="7 8" key="1">
    <citation type="submission" date="2019-07" db="EMBL/GenBank/DDBJ databases">
        <title>Whole genome shotgun sequence of Microbacterium aerolatum NBRC 103071.</title>
        <authorList>
            <person name="Hosoyama A."/>
            <person name="Uohara A."/>
            <person name="Ohji S."/>
            <person name="Ichikawa N."/>
        </authorList>
    </citation>
    <scope>NUCLEOTIDE SEQUENCE [LARGE SCALE GENOMIC DNA]</scope>
    <source>
        <strain evidence="7 8">NBRC 103071</strain>
    </source>
</reference>
<accession>A0A511AGY4</accession>
<dbReference type="Pfam" id="PF03631">
    <property type="entry name" value="Virul_fac_BrkB"/>
    <property type="match status" value="1"/>
</dbReference>
<dbReference type="NCBIfam" id="TIGR00765">
    <property type="entry name" value="yihY_not_rbn"/>
    <property type="match status" value="1"/>
</dbReference>
<protein>
    <submittedName>
        <fullName evidence="7">Ribonuclease</fullName>
    </submittedName>
</protein>
<feature type="transmembrane region" description="Helical" evidence="6">
    <location>
        <begin position="150"/>
        <end position="173"/>
    </location>
</feature>
<dbReference type="InterPro" id="IPR017039">
    <property type="entry name" value="Virul_fac_BrkB"/>
</dbReference>
<keyword evidence="3 6" id="KW-0812">Transmembrane</keyword>
<dbReference type="PANTHER" id="PTHR30213:SF0">
    <property type="entry name" value="UPF0761 MEMBRANE PROTEIN YIHY"/>
    <property type="match status" value="1"/>
</dbReference>
<proteinExistence type="predicted"/>
<dbReference type="EMBL" id="BJUW01000011">
    <property type="protein sequence ID" value="GEK87252.1"/>
    <property type="molecule type" value="Genomic_DNA"/>
</dbReference>
<keyword evidence="5 6" id="KW-0472">Membrane</keyword>
<evidence type="ECO:0000256" key="6">
    <source>
        <dbReference type="SAM" id="Phobius"/>
    </source>
</evidence>
<feature type="transmembrane region" description="Helical" evidence="6">
    <location>
        <begin position="259"/>
        <end position="281"/>
    </location>
</feature>
<dbReference type="OrthoDB" id="9781030at2"/>